<evidence type="ECO:0000256" key="1">
    <source>
        <dbReference type="SAM" id="MobiDB-lite"/>
    </source>
</evidence>
<dbReference type="EMBL" id="CCKQ01015831">
    <property type="protein sequence ID" value="CDW87675.1"/>
    <property type="molecule type" value="Genomic_DNA"/>
</dbReference>
<dbReference type="OMA" id="NINGMSI"/>
<feature type="compositionally biased region" description="Polar residues" evidence="1">
    <location>
        <begin position="436"/>
        <end position="450"/>
    </location>
</feature>
<evidence type="ECO:0000313" key="2">
    <source>
        <dbReference type="EMBL" id="CDW87675.1"/>
    </source>
</evidence>
<dbReference type="Proteomes" id="UP000039865">
    <property type="component" value="Unassembled WGS sequence"/>
</dbReference>
<dbReference type="AlphaFoldDB" id="A0A078AZ01"/>
<organism evidence="2 3">
    <name type="scientific">Stylonychia lemnae</name>
    <name type="common">Ciliate</name>
    <dbReference type="NCBI Taxonomy" id="5949"/>
    <lineage>
        <taxon>Eukaryota</taxon>
        <taxon>Sar</taxon>
        <taxon>Alveolata</taxon>
        <taxon>Ciliophora</taxon>
        <taxon>Intramacronucleata</taxon>
        <taxon>Spirotrichea</taxon>
        <taxon>Stichotrichia</taxon>
        <taxon>Sporadotrichida</taxon>
        <taxon>Oxytrichidae</taxon>
        <taxon>Stylonychinae</taxon>
        <taxon>Stylonychia</taxon>
    </lineage>
</organism>
<reference evidence="2 3" key="1">
    <citation type="submission" date="2014-06" db="EMBL/GenBank/DDBJ databases">
        <authorList>
            <person name="Swart Estienne"/>
        </authorList>
    </citation>
    <scope>NUCLEOTIDE SEQUENCE [LARGE SCALE GENOMIC DNA]</scope>
    <source>
        <strain evidence="2 3">130c</strain>
    </source>
</reference>
<gene>
    <name evidence="2" type="primary">Contig14331.g15269</name>
    <name evidence="2" type="ORF">STYLEM_16787</name>
</gene>
<name>A0A078AZ01_STYLE</name>
<keyword evidence="3" id="KW-1185">Reference proteome</keyword>
<feature type="region of interest" description="Disordered" evidence="1">
    <location>
        <begin position="1"/>
        <end position="20"/>
    </location>
</feature>
<evidence type="ECO:0000313" key="3">
    <source>
        <dbReference type="Proteomes" id="UP000039865"/>
    </source>
</evidence>
<dbReference type="InParanoid" id="A0A078AZ01"/>
<feature type="region of interest" description="Disordered" evidence="1">
    <location>
        <begin position="393"/>
        <end position="422"/>
    </location>
</feature>
<protein>
    <submittedName>
        <fullName evidence="2">Uncharacterized protein</fullName>
    </submittedName>
</protein>
<feature type="region of interest" description="Disordered" evidence="1">
    <location>
        <begin position="436"/>
        <end position="481"/>
    </location>
</feature>
<proteinExistence type="predicted"/>
<sequence>MIMINNQSSPSQSYQTSLHSQSTQYQNSSIIPQSSSIQQALYNSVPQIFQGTSHHSHQLQQQQQALQNFQLNTASNINKGGTSNMASSNGANNLIQLMNGANNQSSLALNSTTSSINANGNVNAANNGNLLLQSLLLSTLQQQKQQNNQNQPQSQVINQGGFYQQQNLQASSQLNSNLQNQNINGMSIEGVINGARYAQNNNQNGSNNNLQPSQVFQNGSFFPNNQVLSSNVVPNANQFHANHNAVQQNFSVSSLIKQQNMADQFQDANSINGLLNAAAKMNASIVQQNNSQFSSANINGNNNIQSQIVLNPQISQLNQTQKLQYQQIQAQQKPIQQQQHEQTNQNVLNILQNISKVQQANKQNQQQAQVNHQQINQQRTQVQVSIQNQKNQNLINKSQIPSPNSQNRRNQKYEAKNSSPQDINKQMNHLQVPQQRSNFSNQGNNRSQFVSPKDGYILGKKRPSPYNSSSEDNSQYKRPRTQEEIMKQKEQQLIRLSQMAFSTQQSDVSRGKIYIPTMPKIDLNKSKSQVNDVSHQSYQQQQLFGRDLL</sequence>
<accession>A0A078AZ01</accession>